<keyword evidence="2" id="KW-0732">Signal</keyword>
<feature type="domain" description="Fibrinogen C-terminal" evidence="3">
    <location>
        <begin position="224"/>
        <end position="444"/>
    </location>
</feature>
<proteinExistence type="predicted"/>
<dbReference type="PROSITE" id="PS51406">
    <property type="entry name" value="FIBRINOGEN_C_2"/>
    <property type="match status" value="1"/>
</dbReference>
<dbReference type="GO" id="GO:0005615">
    <property type="term" value="C:extracellular space"/>
    <property type="evidence" value="ECO:0007669"/>
    <property type="project" value="TreeGrafter"/>
</dbReference>
<reference evidence="4" key="1">
    <citation type="journal article" date="2019" name="bioRxiv">
        <title>The Genome of the Zebra Mussel, Dreissena polymorpha: A Resource for Invasive Species Research.</title>
        <authorList>
            <person name="McCartney M.A."/>
            <person name="Auch B."/>
            <person name="Kono T."/>
            <person name="Mallez S."/>
            <person name="Zhang Y."/>
            <person name="Obille A."/>
            <person name="Becker A."/>
            <person name="Abrahante J.E."/>
            <person name="Garbe J."/>
            <person name="Badalamenti J.P."/>
            <person name="Herman A."/>
            <person name="Mangelson H."/>
            <person name="Liachko I."/>
            <person name="Sullivan S."/>
            <person name="Sone E.D."/>
            <person name="Koren S."/>
            <person name="Silverstein K.A.T."/>
            <person name="Beckman K.B."/>
            <person name="Gohl D.M."/>
        </authorList>
    </citation>
    <scope>NUCLEOTIDE SEQUENCE</scope>
    <source>
        <strain evidence="4">Duluth1</strain>
        <tissue evidence="4">Whole animal</tissue>
    </source>
</reference>
<feature type="region of interest" description="Disordered" evidence="1">
    <location>
        <begin position="198"/>
        <end position="224"/>
    </location>
</feature>
<dbReference type="OrthoDB" id="6073234at2759"/>
<evidence type="ECO:0000313" key="4">
    <source>
        <dbReference type="EMBL" id="KAH3794181.1"/>
    </source>
</evidence>
<organism evidence="4 5">
    <name type="scientific">Dreissena polymorpha</name>
    <name type="common">Zebra mussel</name>
    <name type="synonym">Mytilus polymorpha</name>
    <dbReference type="NCBI Taxonomy" id="45954"/>
    <lineage>
        <taxon>Eukaryota</taxon>
        <taxon>Metazoa</taxon>
        <taxon>Spiralia</taxon>
        <taxon>Lophotrochozoa</taxon>
        <taxon>Mollusca</taxon>
        <taxon>Bivalvia</taxon>
        <taxon>Autobranchia</taxon>
        <taxon>Heteroconchia</taxon>
        <taxon>Euheterodonta</taxon>
        <taxon>Imparidentia</taxon>
        <taxon>Neoheterodontei</taxon>
        <taxon>Myida</taxon>
        <taxon>Dreissenoidea</taxon>
        <taxon>Dreissenidae</taxon>
        <taxon>Dreissena</taxon>
    </lineage>
</organism>
<dbReference type="InterPro" id="IPR050373">
    <property type="entry name" value="Fibrinogen_C-term_domain"/>
</dbReference>
<reference evidence="4" key="2">
    <citation type="submission" date="2020-11" db="EMBL/GenBank/DDBJ databases">
        <authorList>
            <person name="McCartney M.A."/>
            <person name="Auch B."/>
            <person name="Kono T."/>
            <person name="Mallez S."/>
            <person name="Becker A."/>
            <person name="Gohl D.M."/>
            <person name="Silverstein K.A.T."/>
            <person name="Koren S."/>
            <person name="Bechman K.B."/>
            <person name="Herman A."/>
            <person name="Abrahante J.E."/>
            <person name="Garbe J."/>
        </authorList>
    </citation>
    <scope>NUCLEOTIDE SEQUENCE</scope>
    <source>
        <strain evidence="4">Duluth1</strain>
        <tissue evidence="4">Whole animal</tissue>
    </source>
</reference>
<dbReference type="PANTHER" id="PTHR19143:SF394">
    <property type="entry name" value="ANGIOPOIETIN-RELATED PROTEIN 3-LIKE"/>
    <property type="match status" value="1"/>
</dbReference>
<dbReference type="Proteomes" id="UP000828390">
    <property type="component" value="Unassembled WGS sequence"/>
</dbReference>
<dbReference type="InterPro" id="IPR036056">
    <property type="entry name" value="Fibrinogen-like_C"/>
</dbReference>
<dbReference type="InterPro" id="IPR045860">
    <property type="entry name" value="Snake_toxin-like_sf"/>
</dbReference>
<dbReference type="AlphaFoldDB" id="A0A9D4IZJ8"/>
<feature type="chain" id="PRO_5039072180" description="Fibrinogen C-terminal domain-containing protein" evidence="2">
    <location>
        <begin position="20"/>
        <end position="444"/>
    </location>
</feature>
<feature type="signal peptide" evidence="2">
    <location>
        <begin position="1"/>
        <end position="19"/>
    </location>
</feature>
<name>A0A9D4IZJ8_DREPO</name>
<gene>
    <name evidence="4" type="ORF">DPMN_147712</name>
</gene>
<accession>A0A9D4IZJ8</accession>
<keyword evidence="5" id="KW-1185">Reference proteome</keyword>
<evidence type="ECO:0000256" key="2">
    <source>
        <dbReference type="SAM" id="SignalP"/>
    </source>
</evidence>
<protein>
    <recommendedName>
        <fullName evidence="3">Fibrinogen C-terminal domain-containing protein</fullName>
    </recommendedName>
</protein>
<dbReference type="InterPro" id="IPR014716">
    <property type="entry name" value="Fibrinogen_a/b/g_C_1"/>
</dbReference>
<comment type="caution">
    <text evidence="4">The sequence shown here is derived from an EMBL/GenBank/DDBJ whole genome shotgun (WGS) entry which is preliminary data.</text>
</comment>
<dbReference type="PANTHER" id="PTHR19143">
    <property type="entry name" value="FIBRINOGEN/TENASCIN/ANGIOPOEITIN"/>
    <property type="match status" value="1"/>
</dbReference>
<dbReference type="Pfam" id="PF00147">
    <property type="entry name" value="Fibrinogen_C"/>
    <property type="match status" value="1"/>
</dbReference>
<evidence type="ECO:0000256" key="1">
    <source>
        <dbReference type="SAM" id="MobiDB-lite"/>
    </source>
</evidence>
<evidence type="ECO:0000259" key="3">
    <source>
        <dbReference type="PROSITE" id="PS51406"/>
    </source>
</evidence>
<dbReference type="SMART" id="SM00186">
    <property type="entry name" value="FBG"/>
    <property type="match status" value="1"/>
</dbReference>
<sequence>MFLGFGVSLILGSLCYVDCLTCLQCLNIESPRHCRHVKECSPSEVCYVNQKVDEYGDVLFDIGCKNASRCSNSSHGSHACDYCCNGSLCNAAGCGQPGYPSNRGPICYSCSTHTNQGSCQKIDFCDSNEVCMVQEELEFGERVHTSKCVVLEQCEHYTLNILPIVGRSLSDQQRSATETICRQCCHGDLCNSNCTTTTTTPTTTSSTTTATTTTSSTTTATTTTTTNSKMKDCKEIGLGTHINGVYTVRPEGTYDDIEVYCDMATDGGGWTVFQRRVNGSLPFDHNFASYVHGFGNIHAEFWLGLQYIHAMTYNAKSELRIDLIAADGSTAYEVFPNFRLSSAPNFTLHIDTGHGTAGDDSSTGLSNHNGSRFQTNDNFDAYPYNCAELLHAGWWFNDCAVVNLNGQYLTPGTVSTLYLNAVVFYYDFKAYASLKETKMMFRRV</sequence>
<dbReference type="InterPro" id="IPR002181">
    <property type="entry name" value="Fibrinogen_a/b/g_C_dom"/>
</dbReference>
<dbReference type="NCBIfam" id="NF040941">
    <property type="entry name" value="GGGWT_bact"/>
    <property type="match status" value="1"/>
</dbReference>
<dbReference type="CDD" id="cd00087">
    <property type="entry name" value="FReD"/>
    <property type="match status" value="1"/>
</dbReference>
<dbReference type="SUPFAM" id="SSF57302">
    <property type="entry name" value="Snake toxin-like"/>
    <property type="match status" value="1"/>
</dbReference>
<evidence type="ECO:0000313" key="5">
    <source>
        <dbReference type="Proteomes" id="UP000828390"/>
    </source>
</evidence>
<dbReference type="SUPFAM" id="SSF56496">
    <property type="entry name" value="Fibrinogen C-terminal domain-like"/>
    <property type="match status" value="1"/>
</dbReference>
<dbReference type="Gene3D" id="3.90.215.10">
    <property type="entry name" value="Gamma Fibrinogen, chain A, domain 1"/>
    <property type="match status" value="1"/>
</dbReference>
<dbReference type="EMBL" id="JAIWYP010000007">
    <property type="protein sequence ID" value="KAH3794181.1"/>
    <property type="molecule type" value="Genomic_DNA"/>
</dbReference>